<organism evidence="3">
    <name type="scientific">Mesocestoides corti</name>
    <name type="common">Flatworm</name>
    <dbReference type="NCBI Taxonomy" id="53468"/>
    <lineage>
        <taxon>Eukaryota</taxon>
        <taxon>Metazoa</taxon>
        <taxon>Spiralia</taxon>
        <taxon>Lophotrochozoa</taxon>
        <taxon>Platyhelminthes</taxon>
        <taxon>Cestoda</taxon>
        <taxon>Eucestoda</taxon>
        <taxon>Cyclophyllidea</taxon>
        <taxon>Mesocestoididae</taxon>
        <taxon>Mesocestoides</taxon>
    </lineage>
</organism>
<accession>A0A5K3EWL3</accession>
<name>A0A5K3EWL3_MESCO</name>
<evidence type="ECO:0000313" key="3">
    <source>
        <dbReference type="WBParaSite" id="MCU_003564-RD"/>
    </source>
</evidence>
<dbReference type="AlphaFoldDB" id="A0A5K3EWL3"/>
<dbReference type="SMART" id="SM00612">
    <property type="entry name" value="Kelch"/>
    <property type="match status" value="2"/>
</dbReference>
<keyword evidence="2" id="KW-0677">Repeat</keyword>
<reference evidence="3" key="1">
    <citation type="submission" date="2019-11" db="UniProtKB">
        <authorList>
            <consortium name="WormBaseParasite"/>
        </authorList>
    </citation>
    <scope>IDENTIFICATION</scope>
</reference>
<evidence type="ECO:0000256" key="2">
    <source>
        <dbReference type="ARBA" id="ARBA00022737"/>
    </source>
</evidence>
<dbReference type="PANTHER" id="PTHR45632">
    <property type="entry name" value="LD33804P"/>
    <property type="match status" value="1"/>
</dbReference>
<dbReference type="InterPro" id="IPR015915">
    <property type="entry name" value="Kelch-typ_b-propeller"/>
</dbReference>
<evidence type="ECO:0000256" key="1">
    <source>
        <dbReference type="ARBA" id="ARBA00022441"/>
    </source>
</evidence>
<protein>
    <submittedName>
        <fullName evidence="3">BTB domain-containing protein</fullName>
    </submittedName>
</protein>
<dbReference type="WBParaSite" id="MCU_003564-RD">
    <property type="protein sequence ID" value="MCU_003564-RD"/>
    <property type="gene ID" value="MCU_003564"/>
</dbReference>
<dbReference type="SUPFAM" id="SSF117281">
    <property type="entry name" value="Kelch motif"/>
    <property type="match status" value="1"/>
</dbReference>
<proteinExistence type="predicted"/>
<dbReference type="InterPro" id="IPR011333">
    <property type="entry name" value="SKP1/BTB/POZ_sf"/>
</dbReference>
<dbReference type="PANTHER" id="PTHR45632:SF3">
    <property type="entry name" value="KELCH-LIKE PROTEIN 32"/>
    <property type="match status" value="1"/>
</dbReference>
<dbReference type="Gene3D" id="2.120.10.80">
    <property type="entry name" value="Kelch-type beta propeller"/>
    <property type="match status" value="1"/>
</dbReference>
<dbReference type="Gene3D" id="3.30.710.10">
    <property type="entry name" value="Potassium Channel Kv1.1, Chain A"/>
    <property type="match status" value="1"/>
</dbReference>
<keyword evidence="1" id="KW-0880">Kelch repeat</keyword>
<dbReference type="Pfam" id="PF01344">
    <property type="entry name" value="Kelch_1"/>
    <property type="match status" value="1"/>
</dbReference>
<dbReference type="InterPro" id="IPR006652">
    <property type="entry name" value="Kelch_1"/>
</dbReference>
<sequence length="534" mass="58402">MNEVVWNGGVSVRSEFKHNSLHAMRFSVVEDAITFAYTGRVEITMSNVACLFLLSTNLGCSTLTSGCIEFLGPRLSKDNVEVFWSIANATMNGELMSICVPVISGDFYGFTGLPMFPSSTDPEYLVALVKDIRLTGVSECSKLRAITTWFEAANPEDNANAFKDLVGAVELGRISSHNFVDICTSKCVMNLPVESKNYLVNAWKLATKSNVPRKIASSMKPAAGGEVLNDYIIAYDLPSDNSAYLSSSNFLKFQPHVNLNFKLKARRNCVLLSKWGCIFLIGGEDNDGRPSNMANLVEIRDGRVSELPSMASPRLRHCAAILGGKLLVFGGRANGSDLRSCEAYVICNDRWEKLPDMITARSDCSAVCVPDVGAIVIGGWQSHMQRKVNFVELLNCSGVPTKDVYWRKLAPMLEWRTTPGVAHFRGRVVVAGGNDGQQITLESFSVPSNARDTGQWTKLAGLEQDNVGPISLVEFKGNLLLAGGGGDLLEFSPETEVDDSALEEFSWKPLLRIAGLTCPRLLHMQGCMLIVKDE</sequence>